<feature type="transmembrane region" description="Helical" evidence="1">
    <location>
        <begin position="105"/>
        <end position="124"/>
    </location>
</feature>
<evidence type="ECO:0008006" key="4">
    <source>
        <dbReference type="Google" id="ProtNLM"/>
    </source>
</evidence>
<evidence type="ECO:0000256" key="1">
    <source>
        <dbReference type="SAM" id="Phobius"/>
    </source>
</evidence>
<evidence type="ECO:0000313" key="3">
    <source>
        <dbReference type="Proteomes" id="UP001205601"/>
    </source>
</evidence>
<dbReference type="Proteomes" id="UP001205601">
    <property type="component" value="Unassembled WGS sequence"/>
</dbReference>
<feature type="transmembrane region" description="Helical" evidence="1">
    <location>
        <begin position="19"/>
        <end position="37"/>
    </location>
</feature>
<name>A0ABT2NJR9_9RHOB</name>
<keyword evidence="1" id="KW-0472">Membrane</keyword>
<evidence type="ECO:0000313" key="2">
    <source>
        <dbReference type="EMBL" id="MCT8328980.1"/>
    </source>
</evidence>
<proteinExistence type="predicted"/>
<keyword evidence="3" id="KW-1185">Reference proteome</keyword>
<dbReference type="RefSeq" id="WP_261494404.1">
    <property type="nucleotide sequence ID" value="NZ_JAOCQF010000001.1"/>
</dbReference>
<protein>
    <recommendedName>
        <fullName evidence="4">Sugar transferase</fullName>
    </recommendedName>
</protein>
<gene>
    <name evidence="2" type="ORF">N5I32_05590</name>
</gene>
<reference evidence="3" key="1">
    <citation type="submission" date="2023-07" db="EMBL/GenBank/DDBJ databases">
        <title>Defluviimonas sediminis sp. nov., isolated from mangrove sediment.</title>
        <authorList>
            <person name="Liu L."/>
            <person name="Li J."/>
            <person name="Huang Y."/>
            <person name="Pan J."/>
            <person name="Li M."/>
        </authorList>
    </citation>
    <scope>NUCLEOTIDE SEQUENCE [LARGE SCALE GENOMIC DNA]</scope>
    <source>
        <strain evidence="3">FT324</strain>
    </source>
</reference>
<keyword evidence="1" id="KW-1133">Transmembrane helix</keyword>
<keyword evidence="1" id="KW-0812">Transmembrane</keyword>
<comment type="caution">
    <text evidence="2">The sequence shown here is derived from an EMBL/GenBank/DDBJ whole genome shotgun (WGS) entry which is preliminary data.</text>
</comment>
<feature type="transmembrane region" description="Helical" evidence="1">
    <location>
        <begin position="82"/>
        <end position="99"/>
    </location>
</feature>
<dbReference type="EMBL" id="JAOCQF010000001">
    <property type="protein sequence ID" value="MCT8328980.1"/>
    <property type="molecule type" value="Genomic_DNA"/>
</dbReference>
<sequence length="290" mass="30849">MHATLEQVLRRLYRERRRLAVVSVLVFVAGYLLYARFGQIQVWGLPAPVFAALLYTGVIGVATLLTALLLPRLRFTIEAMALARVLFAAASALSAPGILPDARAPALQATFVVALAVVLMRVFFSPWAARRLVRHGYVARVTRVSTHSRDALLRALGAGDAGRAGHGWAAALRGLASPDATLDRLIEGAADPATVAAAEDLPGDAGRRILHRTDRGPAPLWREVAIEDLGNRRRVTLTVGHGALPLSAIVTAWLDDSYGRLCDRLIGSAEAVVAIPAEAGVRVEAAAVTA</sequence>
<feature type="transmembrane region" description="Helical" evidence="1">
    <location>
        <begin position="49"/>
        <end position="70"/>
    </location>
</feature>
<accession>A0ABT2NJR9</accession>
<organism evidence="2 3">
    <name type="scientific">Albidovulum sediminis</name>
    <dbReference type="NCBI Taxonomy" id="3066345"/>
    <lineage>
        <taxon>Bacteria</taxon>
        <taxon>Pseudomonadati</taxon>
        <taxon>Pseudomonadota</taxon>
        <taxon>Alphaproteobacteria</taxon>
        <taxon>Rhodobacterales</taxon>
        <taxon>Paracoccaceae</taxon>
        <taxon>Albidovulum</taxon>
    </lineage>
</organism>